<proteinExistence type="predicted"/>
<evidence type="ECO:0000313" key="2">
    <source>
        <dbReference type="EnsemblPlants" id="Solyc03g078515.1.1"/>
    </source>
</evidence>
<dbReference type="InParanoid" id="A0A3Q7FJL3"/>
<dbReference type="Proteomes" id="UP000004994">
    <property type="component" value="Chromosome 3"/>
</dbReference>
<organism evidence="2">
    <name type="scientific">Solanum lycopersicum</name>
    <name type="common">Tomato</name>
    <name type="synonym">Lycopersicon esculentum</name>
    <dbReference type="NCBI Taxonomy" id="4081"/>
    <lineage>
        <taxon>Eukaryota</taxon>
        <taxon>Viridiplantae</taxon>
        <taxon>Streptophyta</taxon>
        <taxon>Embryophyta</taxon>
        <taxon>Tracheophyta</taxon>
        <taxon>Spermatophyta</taxon>
        <taxon>Magnoliopsida</taxon>
        <taxon>eudicotyledons</taxon>
        <taxon>Gunneridae</taxon>
        <taxon>Pentapetalae</taxon>
        <taxon>asterids</taxon>
        <taxon>lamiids</taxon>
        <taxon>Solanales</taxon>
        <taxon>Solanaceae</taxon>
        <taxon>Solanoideae</taxon>
        <taxon>Solaneae</taxon>
        <taxon>Solanum</taxon>
        <taxon>Solanum subgen. Lycopersicon</taxon>
    </lineage>
</organism>
<dbReference type="EnsemblPlants" id="Solyc03g078515.1.1">
    <property type="protein sequence ID" value="Solyc03g078515.1.1"/>
    <property type="gene ID" value="Solyc03g078515.1"/>
</dbReference>
<protein>
    <submittedName>
        <fullName evidence="2">Uncharacterized protein</fullName>
    </submittedName>
</protein>
<reference evidence="2" key="1">
    <citation type="journal article" date="2012" name="Nature">
        <title>The tomato genome sequence provides insights into fleshy fruit evolution.</title>
        <authorList>
            <consortium name="Tomato Genome Consortium"/>
        </authorList>
    </citation>
    <scope>NUCLEOTIDE SEQUENCE [LARGE SCALE GENOMIC DNA]</scope>
    <source>
        <strain evidence="2">cv. Heinz 1706</strain>
    </source>
</reference>
<feature type="region of interest" description="Disordered" evidence="1">
    <location>
        <begin position="23"/>
        <end position="42"/>
    </location>
</feature>
<feature type="compositionally biased region" description="Polar residues" evidence="1">
    <location>
        <begin position="29"/>
        <end position="42"/>
    </location>
</feature>
<evidence type="ECO:0000256" key="1">
    <source>
        <dbReference type="SAM" id="MobiDB-lite"/>
    </source>
</evidence>
<sequence>MKFQENSIEDLKVAWETIVSKAKSDHSSSHFPTSTDYISNNPTFELQQSTTSSSTQQQLVNQQAIVAHQPTFPISTQLDVCRLLAIPVRCKVYKPPPVAPDIQKLLNIQSNSSSMETSKFEKR</sequence>
<keyword evidence="3" id="KW-1185">Reference proteome</keyword>
<evidence type="ECO:0000313" key="3">
    <source>
        <dbReference type="Proteomes" id="UP000004994"/>
    </source>
</evidence>
<reference evidence="2" key="2">
    <citation type="submission" date="2019-01" db="UniProtKB">
        <authorList>
            <consortium name="EnsemblPlants"/>
        </authorList>
    </citation>
    <scope>IDENTIFICATION</scope>
    <source>
        <strain evidence="2">cv. Heinz 1706</strain>
    </source>
</reference>
<dbReference type="AlphaFoldDB" id="A0A3Q7FJL3"/>
<dbReference type="Gramene" id="Solyc03g078515.1.1">
    <property type="protein sequence ID" value="Solyc03g078515.1.1"/>
    <property type="gene ID" value="Solyc03g078515.1"/>
</dbReference>
<accession>A0A3Q7FJL3</accession>
<name>A0A3Q7FJL3_SOLLC</name>